<keyword evidence="1" id="KW-0812">Transmembrane</keyword>
<keyword evidence="1" id="KW-0472">Membrane</keyword>
<feature type="non-terminal residue" evidence="4">
    <location>
        <position position="113"/>
    </location>
</feature>
<evidence type="ECO:0000313" key="4">
    <source>
        <dbReference type="EMBL" id="GBN31910.1"/>
    </source>
</evidence>
<organism evidence="4 5">
    <name type="scientific">Araneus ventricosus</name>
    <name type="common">Orbweaver spider</name>
    <name type="synonym">Epeira ventricosa</name>
    <dbReference type="NCBI Taxonomy" id="182803"/>
    <lineage>
        <taxon>Eukaryota</taxon>
        <taxon>Metazoa</taxon>
        <taxon>Ecdysozoa</taxon>
        <taxon>Arthropoda</taxon>
        <taxon>Chelicerata</taxon>
        <taxon>Arachnida</taxon>
        <taxon>Araneae</taxon>
        <taxon>Araneomorphae</taxon>
        <taxon>Entelegynae</taxon>
        <taxon>Araneoidea</taxon>
        <taxon>Araneidae</taxon>
        <taxon>Araneus</taxon>
    </lineage>
</organism>
<sequence length="113" mass="12725">MIPLAPLPLATPLAMLTKLLPAWPKVGYSLIGFGLFATFVANFSITLAYDSFTGLGNVVEAAKDLQGFLVRWSDFFDKIYTKPYTRVGPYLLGLVLAYYLYKWKQNNPKKLKL</sequence>
<comment type="caution">
    <text evidence="4">The sequence shown here is derived from an EMBL/GenBank/DDBJ whole genome shotgun (WGS) entry which is preliminary data.</text>
</comment>
<dbReference type="EMBL" id="BGPR01206694">
    <property type="protein sequence ID" value="GBN31855.1"/>
    <property type="molecule type" value="Genomic_DNA"/>
</dbReference>
<dbReference type="EMBL" id="BGPR01206696">
    <property type="protein sequence ID" value="GBN31861.1"/>
    <property type="molecule type" value="Genomic_DNA"/>
</dbReference>
<evidence type="ECO:0000313" key="5">
    <source>
        <dbReference type="Proteomes" id="UP000499080"/>
    </source>
</evidence>
<gene>
    <name evidence="4" type="ORF">AVEN_208827_1</name>
    <name evidence="2" type="ORF">AVEN_55125_1</name>
    <name evidence="3" type="ORF">AVEN_70714_1</name>
</gene>
<dbReference type="Proteomes" id="UP000499080">
    <property type="component" value="Unassembled WGS sequence"/>
</dbReference>
<dbReference type="AlphaFoldDB" id="A0A4Y2MZZ1"/>
<reference evidence="4 5" key="1">
    <citation type="journal article" date="2019" name="Sci. Rep.">
        <title>Orb-weaving spider Araneus ventricosus genome elucidates the spidroin gene catalogue.</title>
        <authorList>
            <person name="Kono N."/>
            <person name="Nakamura H."/>
            <person name="Ohtoshi R."/>
            <person name="Moran D.A.P."/>
            <person name="Shinohara A."/>
            <person name="Yoshida Y."/>
            <person name="Fujiwara M."/>
            <person name="Mori M."/>
            <person name="Tomita M."/>
            <person name="Arakawa K."/>
        </authorList>
    </citation>
    <scope>NUCLEOTIDE SEQUENCE [LARGE SCALE GENOMIC DNA]</scope>
</reference>
<proteinExistence type="predicted"/>
<evidence type="ECO:0000313" key="2">
    <source>
        <dbReference type="EMBL" id="GBN31855.1"/>
    </source>
</evidence>
<accession>A0A4Y2MZZ1</accession>
<evidence type="ECO:0000256" key="1">
    <source>
        <dbReference type="SAM" id="Phobius"/>
    </source>
</evidence>
<name>A0A4Y2MZZ1_ARAVE</name>
<dbReference type="EMBL" id="BGPR01206720">
    <property type="protein sequence ID" value="GBN31910.1"/>
    <property type="molecule type" value="Genomic_DNA"/>
</dbReference>
<evidence type="ECO:0000313" key="3">
    <source>
        <dbReference type="EMBL" id="GBN31861.1"/>
    </source>
</evidence>
<dbReference type="OrthoDB" id="118951at2759"/>
<protein>
    <submittedName>
        <fullName evidence="4">Uncharacterized protein</fullName>
    </submittedName>
</protein>
<keyword evidence="5" id="KW-1185">Reference proteome</keyword>
<feature type="transmembrane region" description="Helical" evidence="1">
    <location>
        <begin position="26"/>
        <end position="49"/>
    </location>
</feature>
<keyword evidence="1" id="KW-1133">Transmembrane helix</keyword>
<feature type="transmembrane region" description="Helical" evidence="1">
    <location>
        <begin position="83"/>
        <end position="101"/>
    </location>
</feature>